<name>A0A3P7PAE2_9FIRM</name>
<sequence length="38" mass="4353">MRFETGKKVNEEIAISTVNIMLLIFRISKSVKTISLEI</sequence>
<keyword evidence="2" id="KW-1185">Reference proteome</keyword>
<dbReference type="KEGG" id="cbar:PATL70BA_1253"/>
<proteinExistence type="predicted"/>
<gene>
    <name evidence="1" type="ORF">PATL70BA_1253</name>
</gene>
<accession>A0A3P7PAE2</accession>
<reference evidence="1 2" key="1">
    <citation type="submission" date="2018-09" db="EMBL/GenBank/DDBJ databases">
        <authorList>
            <person name="Postec A."/>
        </authorList>
    </citation>
    <scope>NUCLEOTIDE SEQUENCE [LARGE SCALE GENOMIC DNA]</scope>
    <source>
        <strain evidence="1">70B-A</strain>
    </source>
</reference>
<organism evidence="1 2">
    <name type="scientific">Petrocella atlantisensis</name>
    <dbReference type="NCBI Taxonomy" id="2173034"/>
    <lineage>
        <taxon>Bacteria</taxon>
        <taxon>Bacillati</taxon>
        <taxon>Bacillota</taxon>
        <taxon>Clostridia</taxon>
        <taxon>Lachnospirales</taxon>
        <taxon>Vallitaleaceae</taxon>
        <taxon>Petrocella</taxon>
    </lineage>
</organism>
<evidence type="ECO:0000313" key="2">
    <source>
        <dbReference type="Proteomes" id="UP000279029"/>
    </source>
</evidence>
<evidence type="ECO:0000313" key="1">
    <source>
        <dbReference type="EMBL" id="VDN47133.1"/>
    </source>
</evidence>
<dbReference type="AlphaFoldDB" id="A0A3P7PAE2"/>
<protein>
    <submittedName>
        <fullName evidence="1">Uncharacterized protein</fullName>
    </submittedName>
</protein>
<dbReference type="Proteomes" id="UP000279029">
    <property type="component" value="Chromosome"/>
</dbReference>
<dbReference type="EMBL" id="LR130778">
    <property type="protein sequence ID" value="VDN47133.1"/>
    <property type="molecule type" value="Genomic_DNA"/>
</dbReference>